<evidence type="ECO:0000256" key="4">
    <source>
        <dbReference type="ARBA" id="ARBA00022982"/>
    </source>
</evidence>
<dbReference type="CDD" id="cd01714">
    <property type="entry name" value="ETF_beta"/>
    <property type="match status" value="1"/>
</dbReference>
<dbReference type="GO" id="GO:0009055">
    <property type="term" value="F:electron transfer activity"/>
    <property type="evidence" value="ECO:0007669"/>
    <property type="project" value="InterPro"/>
</dbReference>
<evidence type="ECO:0000313" key="8">
    <source>
        <dbReference type="Proteomes" id="UP001156666"/>
    </source>
</evidence>
<evidence type="ECO:0000256" key="3">
    <source>
        <dbReference type="ARBA" id="ARBA00022448"/>
    </source>
</evidence>
<organism evidence="7 8">
    <name type="scientific">Portibacter lacus</name>
    <dbReference type="NCBI Taxonomy" id="1099794"/>
    <lineage>
        <taxon>Bacteria</taxon>
        <taxon>Pseudomonadati</taxon>
        <taxon>Bacteroidota</taxon>
        <taxon>Saprospiria</taxon>
        <taxon>Saprospirales</taxon>
        <taxon>Haliscomenobacteraceae</taxon>
        <taxon>Portibacter</taxon>
    </lineage>
</organism>
<dbReference type="SMART" id="SM00893">
    <property type="entry name" value="ETF"/>
    <property type="match status" value="1"/>
</dbReference>
<dbReference type="InterPro" id="IPR000049">
    <property type="entry name" value="ET-Flavoprotein_bsu_CS"/>
</dbReference>
<sequence>MKFLVCISKTPETTAKIGFTNDNKEFDTNGVQFIMNPYDEWYALVRALELKEKLGGEVVAINVGPASNDIIIRKALAIGADKAIRVNAEPESAFAVAKYISDHAKSENYDIIFTGKETIDYNGSEVPGMIAEFLDLPFISYASKLELEGSSASIERDIEGGVEGIKLDTPFVLSAAKGLAEQRIPNMRGIMMAKRKPLEVVEPAVVEEPVSIASFELPEKKEGVKMVDPENMEELVRLLHEEAKVI</sequence>
<evidence type="ECO:0000256" key="5">
    <source>
        <dbReference type="ARBA" id="ARBA00042002"/>
    </source>
</evidence>
<reference evidence="7" key="2">
    <citation type="submission" date="2023-01" db="EMBL/GenBank/DDBJ databases">
        <title>Draft genome sequence of Portibacter lacus strain NBRC 108769.</title>
        <authorList>
            <person name="Sun Q."/>
            <person name="Mori K."/>
        </authorList>
    </citation>
    <scope>NUCLEOTIDE SEQUENCE</scope>
    <source>
        <strain evidence="7">NBRC 108769</strain>
    </source>
</reference>
<dbReference type="PANTHER" id="PTHR21294">
    <property type="entry name" value="ELECTRON TRANSFER FLAVOPROTEIN BETA-SUBUNIT"/>
    <property type="match status" value="1"/>
</dbReference>
<proteinExistence type="inferred from homology"/>
<evidence type="ECO:0000256" key="1">
    <source>
        <dbReference type="ARBA" id="ARBA00007557"/>
    </source>
</evidence>
<dbReference type="SUPFAM" id="SSF52402">
    <property type="entry name" value="Adenine nucleotide alpha hydrolases-like"/>
    <property type="match status" value="1"/>
</dbReference>
<dbReference type="PIRSF" id="PIRSF000090">
    <property type="entry name" value="Beta-ETF"/>
    <property type="match status" value="1"/>
</dbReference>
<name>A0AA37WD97_9BACT</name>
<dbReference type="Proteomes" id="UP001156666">
    <property type="component" value="Unassembled WGS sequence"/>
</dbReference>
<dbReference type="PROSITE" id="PS01065">
    <property type="entry name" value="ETF_BETA"/>
    <property type="match status" value="1"/>
</dbReference>
<dbReference type="Pfam" id="PF01012">
    <property type="entry name" value="ETF"/>
    <property type="match status" value="1"/>
</dbReference>
<dbReference type="AlphaFoldDB" id="A0AA37WD97"/>
<gene>
    <name evidence="7" type="primary">etfB</name>
    <name evidence="7" type="ORF">GCM10007940_03170</name>
</gene>
<keyword evidence="8" id="KW-1185">Reference proteome</keyword>
<accession>A0AA37WD97</accession>
<reference evidence="7" key="1">
    <citation type="journal article" date="2014" name="Int. J. Syst. Evol. Microbiol.">
        <title>Complete genome sequence of Corynebacterium casei LMG S-19264T (=DSM 44701T), isolated from a smear-ripened cheese.</title>
        <authorList>
            <consortium name="US DOE Joint Genome Institute (JGI-PGF)"/>
            <person name="Walter F."/>
            <person name="Albersmeier A."/>
            <person name="Kalinowski J."/>
            <person name="Ruckert C."/>
        </authorList>
    </citation>
    <scope>NUCLEOTIDE SEQUENCE</scope>
    <source>
        <strain evidence="7">NBRC 108769</strain>
    </source>
</reference>
<comment type="caution">
    <text evidence="7">The sequence shown here is derived from an EMBL/GenBank/DDBJ whole genome shotgun (WGS) entry which is preliminary data.</text>
</comment>
<dbReference type="InterPro" id="IPR012255">
    <property type="entry name" value="ETF_b"/>
</dbReference>
<comment type="similarity">
    <text evidence="1">Belongs to the ETF beta-subunit/FixA family.</text>
</comment>
<feature type="domain" description="Electron transfer flavoprotein alpha/beta-subunit N-terminal" evidence="6">
    <location>
        <begin position="23"/>
        <end position="210"/>
    </location>
</feature>
<dbReference type="EMBL" id="BSOH01000001">
    <property type="protein sequence ID" value="GLR15702.1"/>
    <property type="molecule type" value="Genomic_DNA"/>
</dbReference>
<keyword evidence="3" id="KW-0813">Transport</keyword>
<evidence type="ECO:0000313" key="7">
    <source>
        <dbReference type="EMBL" id="GLR15702.1"/>
    </source>
</evidence>
<evidence type="ECO:0000256" key="2">
    <source>
        <dbReference type="ARBA" id="ARBA00016797"/>
    </source>
</evidence>
<dbReference type="InterPro" id="IPR033948">
    <property type="entry name" value="ETF_beta_N"/>
</dbReference>
<dbReference type="RefSeq" id="WP_235292600.1">
    <property type="nucleotide sequence ID" value="NZ_BSOH01000001.1"/>
</dbReference>
<keyword evidence="4" id="KW-0249">Electron transport</keyword>
<dbReference type="InterPro" id="IPR014730">
    <property type="entry name" value="ETF_a/b_N"/>
</dbReference>
<dbReference type="Gene3D" id="3.40.50.620">
    <property type="entry name" value="HUPs"/>
    <property type="match status" value="1"/>
</dbReference>
<dbReference type="InterPro" id="IPR014729">
    <property type="entry name" value="Rossmann-like_a/b/a_fold"/>
</dbReference>
<dbReference type="PANTHER" id="PTHR21294:SF8">
    <property type="entry name" value="ELECTRON TRANSFER FLAVOPROTEIN SUBUNIT BETA"/>
    <property type="match status" value="1"/>
</dbReference>
<protein>
    <recommendedName>
        <fullName evidence="2">Electron transfer flavoprotein subunit beta</fullName>
    </recommendedName>
    <alternativeName>
        <fullName evidence="5">Electron transfer flavoprotein small subunit</fullName>
    </alternativeName>
</protein>
<evidence type="ECO:0000259" key="6">
    <source>
        <dbReference type="SMART" id="SM00893"/>
    </source>
</evidence>